<keyword evidence="18" id="KW-1015">Disulfide bond</keyword>
<dbReference type="GO" id="GO:0008482">
    <property type="term" value="F:sulfite oxidase activity"/>
    <property type="evidence" value="ECO:0007669"/>
    <property type="project" value="TreeGrafter"/>
</dbReference>
<dbReference type="Pfam" id="PF00174">
    <property type="entry name" value="Oxidored_molyb"/>
    <property type="match status" value="1"/>
</dbReference>
<dbReference type="GO" id="GO:0030151">
    <property type="term" value="F:molybdenum ion binding"/>
    <property type="evidence" value="ECO:0007669"/>
    <property type="project" value="InterPro"/>
</dbReference>
<evidence type="ECO:0000256" key="16">
    <source>
        <dbReference type="ARBA" id="ARBA00023004"/>
    </source>
</evidence>
<gene>
    <name evidence="23" type="ORF">G7Y89_g3149</name>
</gene>
<comment type="cofactor">
    <cofactor evidence="3">
        <name>FAD</name>
        <dbReference type="ChEBI" id="CHEBI:57692"/>
    </cofactor>
</comment>
<proteinExistence type="inferred from homology"/>
<dbReference type="CDD" id="cd06183">
    <property type="entry name" value="cyt_b5_reduct_like"/>
    <property type="match status" value="1"/>
</dbReference>
<keyword evidence="14" id="KW-0521">NADP</keyword>
<dbReference type="Pfam" id="PF03404">
    <property type="entry name" value="Mo-co_dimer"/>
    <property type="match status" value="1"/>
</dbReference>
<dbReference type="InterPro" id="IPR000572">
    <property type="entry name" value="OxRdtase_Mopterin-bd_dom"/>
</dbReference>
<reference evidence="23 24" key="1">
    <citation type="submission" date="2020-03" db="EMBL/GenBank/DDBJ databases">
        <title>Draft Genome Sequence of Cudoniella acicularis.</title>
        <authorList>
            <person name="Buettner E."/>
            <person name="Kellner H."/>
        </authorList>
    </citation>
    <scope>NUCLEOTIDE SEQUENCE [LARGE SCALE GENOMIC DNA]</scope>
    <source>
        <strain evidence="23 24">DSM 108380</strain>
    </source>
</reference>
<dbReference type="InterPro" id="IPR036400">
    <property type="entry name" value="Cyt_B5-like_heme/steroid_sf"/>
</dbReference>
<evidence type="ECO:0000256" key="7">
    <source>
        <dbReference type="ARBA" id="ARBA00012673"/>
    </source>
</evidence>
<dbReference type="SUPFAM" id="SSF81296">
    <property type="entry name" value="E set domains"/>
    <property type="match status" value="1"/>
</dbReference>
<dbReference type="GO" id="GO:0020037">
    <property type="term" value="F:heme binding"/>
    <property type="evidence" value="ECO:0007669"/>
    <property type="project" value="InterPro"/>
</dbReference>
<comment type="similarity">
    <text evidence="5">Belongs to the nitrate reductase family.</text>
</comment>
<evidence type="ECO:0000256" key="18">
    <source>
        <dbReference type="ARBA" id="ARBA00023157"/>
    </source>
</evidence>
<dbReference type="Gene3D" id="3.10.120.10">
    <property type="entry name" value="Cytochrome b5-like heme/steroid binding domain"/>
    <property type="match status" value="1"/>
</dbReference>
<dbReference type="Gene3D" id="2.40.30.10">
    <property type="entry name" value="Translation factors"/>
    <property type="match status" value="1"/>
</dbReference>
<dbReference type="InterPro" id="IPR014756">
    <property type="entry name" value="Ig_E-set"/>
</dbReference>
<feature type="domain" description="FAD-binding FR-type" evidence="22">
    <location>
        <begin position="744"/>
        <end position="855"/>
    </location>
</feature>
<dbReference type="InterPro" id="IPR036374">
    <property type="entry name" value="OxRdtase_Mopterin-bd_sf"/>
</dbReference>
<dbReference type="InterPro" id="IPR001199">
    <property type="entry name" value="Cyt_B5-like_heme/steroid-bd"/>
</dbReference>
<evidence type="ECO:0000256" key="14">
    <source>
        <dbReference type="ARBA" id="ARBA00022857"/>
    </source>
</evidence>
<dbReference type="AlphaFoldDB" id="A0A8H4W7Y2"/>
<dbReference type="PROSITE" id="PS00559">
    <property type="entry name" value="MOLYBDOPTERIN_EUK"/>
    <property type="match status" value="1"/>
</dbReference>
<evidence type="ECO:0000256" key="13">
    <source>
        <dbReference type="ARBA" id="ARBA00022827"/>
    </source>
</evidence>
<comment type="subunit">
    <text evidence="6">Homodimer.</text>
</comment>
<dbReference type="PANTHER" id="PTHR19372:SF7">
    <property type="entry name" value="SULFITE OXIDASE, MITOCHONDRIAL"/>
    <property type="match status" value="1"/>
</dbReference>
<keyword evidence="12" id="KW-0479">Metal-binding</keyword>
<evidence type="ECO:0000313" key="24">
    <source>
        <dbReference type="Proteomes" id="UP000566819"/>
    </source>
</evidence>
<comment type="catalytic activity">
    <reaction evidence="19">
        <text>nitrite + NADP(+) + H2O = nitrate + NADPH + H(+)</text>
        <dbReference type="Rhea" id="RHEA:19061"/>
        <dbReference type="ChEBI" id="CHEBI:15377"/>
        <dbReference type="ChEBI" id="CHEBI:15378"/>
        <dbReference type="ChEBI" id="CHEBI:16301"/>
        <dbReference type="ChEBI" id="CHEBI:17632"/>
        <dbReference type="ChEBI" id="CHEBI:57783"/>
        <dbReference type="ChEBI" id="CHEBI:58349"/>
        <dbReference type="EC" id="1.7.1.3"/>
    </reaction>
</comment>
<comment type="function">
    <text evidence="4">Nitrate reductase is a key enzyme involved in the first step of nitrate assimilation in plants, fungi and bacteria.</text>
</comment>
<dbReference type="PRINTS" id="PR00406">
    <property type="entry name" value="CYTB5RDTASE"/>
</dbReference>
<dbReference type="InterPro" id="IPR008333">
    <property type="entry name" value="Cbr1-like_FAD-bd_dom"/>
</dbReference>
<dbReference type="SUPFAM" id="SSF63380">
    <property type="entry name" value="Riboflavin synthase domain-like"/>
    <property type="match status" value="1"/>
</dbReference>
<dbReference type="EC" id="1.7.1.3" evidence="7"/>
<keyword evidence="16" id="KW-0408">Iron</keyword>
<keyword evidence="15" id="KW-0560">Oxidoreductase</keyword>
<evidence type="ECO:0000256" key="11">
    <source>
        <dbReference type="ARBA" id="ARBA00022630"/>
    </source>
</evidence>
<evidence type="ECO:0000256" key="12">
    <source>
        <dbReference type="ARBA" id="ARBA00022723"/>
    </source>
</evidence>
<evidence type="ECO:0000256" key="3">
    <source>
        <dbReference type="ARBA" id="ARBA00001974"/>
    </source>
</evidence>
<keyword evidence="13" id="KW-0274">FAD</keyword>
<dbReference type="SUPFAM" id="SSF55856">
    <property type="entry name" value="Cytochrome b5-like heme/steroid binding domain"/>
    <property type="match status" value="1"/>
</dbReference>
<evidence type="ECO:0000256" key="4">
    <source>
        <dbReference type="ARBA" id="ARBA00003838"/>
    </source>
</evidence>
<comment type="cofactor">
    <cofactor evidence="1">
        <name>Mo-molybdopterin</name>
        <dbReference type="ChEBI" id="CHEBI:71302"/>
    </cofactor>
</comment>
<feature type="region of interest" description="Disordered" evidence="20">
    <location>
        <begin position="77"/>
        <end position="101"/>
    </location>
</feature>
<evidence type="ECO:0000313" key="23">
    <source>
        <dbReference type="EMBL" id="KAF4634950.1"/>
    </source>
</evidence>
<evidence type="ECO:0000256" key="5">
    <source>
        <dbReference type="ARBA" id="ARBA00006253"/>
    </source>
</evidence>
<dbReference type="Pfam" id="PF00173">
    <property type="entry name" value="Cyt-b5"/>
    <property type="match status" value="1"/>
</dbReference>
<dbReference type="Pfam" id="PF00970">
    <property type="entry name" value="FAD_binding_6"/>
    <property type="match status" value="1"/>
</dbReference>
<keyword evidence="17" id="KW-0534">Nitrate assimilation</keyword>
<keyword evidence="24" id="KW-1185">Reference proteome</keyword>
<evidence type="ECO:0000256" key="8">
    <source>
        <dbReference type="ARBA" id="ARBA00015499"/>
    </source>
</evidence>
<dbReference type="SUPFAM" id="SSF52343">
    <property type="entry name" value="Ferredoxin reductase-like, C-terminal NADP-linked domain"/>
    <property type="match status" value="1"/>
</dbReference>
<dbReference type="OrthoDB" id="432685at2759"/>
<dbReference type="InterPro" id="IPR001433">
    <property type="entry name" value="OxRdtase_FAD/NAD-bd"/>
</dbReference>
<evidence type="ECO:0000256" key="20">
    <source>
        <dbReference type="SAM" id="MobiDB-lite"/>
    </source>
</evidence>
<dbReference type="InterPro" id="IPR017938">
    <property type="entry name" value="Riboflavin_synthase-like_b-brl"/>
</dbReference>
<dbReference type="PRINTS" id="PR00407">
    <property type="entry name" value="EUMOPTERIN"/>
</dbReference>
<name>A0A8H4W7Y2_9HELO</name>
<dbReference type="InterPro" id="IPR022407">
    <property type="entry name" value="OxRdtase_Mopterin_BS"/>
</dbReference>
<protein>
    <recommendedName>
        <fullName evidence="8">Nitrate reductase [NADPH]</fullName>
        <ecNumber evidence="7">1.7.1.3</ecNumber>
    </recommendedName>
</protein>
<dbReference type="Proteomes" id="UP000566819">
    <property type="component" value="Unassembled WGS sequence"/>
</dbReference>
<dbReference type="PANTHER" id="PTHR19372">
    <property type="entry name" value="SULFITE REDUCTASE"/>
    <property type="match status" value="1"/>
</dbReference>
<dbReference type="InterPro" id="IPR017927">
    <property type="entry name" value="FAD-bd_FR_type"/>
</dbReference>
<keyword evidence="9" id="KW-0500">Molybdenum</keyword>
<sequence>MEMPTLMYWRTLFGKVVSLQAAPFPSKVLCGESGAAVLIEKCNVALPLPRIFHDEDAFSAITYPAVLEMQNPRVHPQVPPGFRANRRATQDARLSPTMSTDTLSDLSRVAESHAKTLAFPVVPAHLPPSPPKSVDDGSEASDQSAPGSRRASNAQSQPRYPLPPPSVAPINVLKEDLKTPDNHVPRDPRLIRLTGIHPFNVEAPLSALYDEGFLTSPELFYVRNHGAVPQVDDATIPHWEFSIEGLVEKPITLTLKQLIDEFKQITVPITLVCAGNRRKEQNQVRKSKGFSWGAAGVSTALWTGVPIGELIRRAVPMRGAKYICMEGADKLPNGYYGTSLKLNWAMDPNRGIMLAHKMNGEALRPDHGKPLRVVVPGQIGGRSVKWLKKLIVTAAPSDNWYHIYDNRVLPTMVSPEQSANEPKWWTDERYAIYDLSTNSATAYPAHEEQVCLVDGPETYRARGYAYGGGGRRVTRVEVTLDKGKSWALANIRYHEDDYRNNADENEELFGGKLDMEWRETCFAWCFWEIDLKVEDLAMSADIMVRAMDESMNVQPRDMYWSVLGMMNNPWYRVTISKEGDYLRFEHPTQPALIPGGWMEKVKARGGNLSNGFWGEKMGAEGEEEGVVEAKSEIKMTKDGLDRSVTIDELRKHDGDNNPWFVVNGEVYDGTAFLEGHPGGATSITGAAGQDATDEFMAIHSETAKGMMQAYHVGSLDEASRAILQEGEDVSSESSTPRPVFLQPKTWTKAVLSTKKEISADTRIFSFTLEHKDQIIGLPIGQHLMMRLRDPVTREAIIRSYTPISEGTDKGLLNVLVKIYFDTKDHAGGKMTKALDAVPIGHFVDFKGPIGKFEYLGNGNCTIGGKTRFVKKFIMICAGSGITPIFQVLRAVLSNPKDQTHCLVLDGNRLEQDILCKEEMDSLAKGNEDRCRLLYALTQPGETWTGLKGRVGKELLEKEVGTCSVKNVEELVLICGPGALEKSVHGLLNEMGWKDSDLLFF</sequence>
<dbReference type="FunFam" id="3.10.120.10:FF:000016">
    <property type="entry name" value="Nitrate reductase"/>
    <property type="match status" value="1"/>
</dbReference>
<evidence type="ECO:0000256" key="17">
    <source>
        <dbReference type="ARBA" id="ARBA00023063"/>
    </source>
</evidence>
<dbReference type="GO" id="GO:0006790">
    <property type="term" value="P:sulfur compound metabolic process"/>
    <property type="evidence" value="ECO:0007669"/>
    <property type="project" value="TreeGrafter"/>
</dbReference>
<dbReference type="PROSITE" id="PS50255">
    <property type="entry name" value="CYTOCHROME_B5_2"/>
    <property type="match status" value="1"/>
</dbReference>
<evidence type="ECO:0000259" key="21">
    <source>
        <dbReference type="PROSITE" id="PS50255"/>
    </source>
</evidence>
<organism evidence="23 24">
    <name type="scientific">Cudoniella acicularis</name>
    <dbReference type="NCBI Taxonomy" id="354080"/>
    <lineage>
        <taxon>Eukaryota</taxon>
        <taxon>Fungi</taxon>
        <taxon>Dikarya</taxon>
        <taxon>Ascomycota</taxon>
        <taxon>Pezizomycotina</taxon>
        <taxon>Leotiomycetes</taxon>
        <taxon>Helotiales</taxon>
        <taxon>Tricladiaceae</taxon>
        <taxon>Cudoniella</taxon>
    </lineage>
</organism>
<dbReference type="GO" id="GO:0050464">
    <property type="term" value="F:nitrate reductase (NADPH) activity"/>
    <property type="evidence" value="ECO:0007669"/>
    <property type="project" value="UniProtKB-EC"/>
</dbReference>
<feature type="domain" description="Cytochrome b5 heme-binding" evidence="21">
    <location>
        <begin position="641"/>
        <end position="716"/>
    </location>
</feature>
<feature type="compositionally biased region" description="Polar residues" evidence="20">
    <location>
        <begin position="140"/>
        <end position="158"/>
    </location>
</feature>
<feature type="region of interest" description="Disordered" evidence="20">
    <location>
        <begin position="120"/>
        <end position="169"/>
    </location>
</feature>
<dbReference type="Gene3D" id="3.90.420.10">
    <property type="entry name" value="Oxidoreductase, molybdopterin-binding domain"/>
    <property type="match status" value="1"/>
</dbReference>
<dbReference type="InterPro" id="IPR039261">
    <property type="entry name" value="FNR_nucleotide-bd"/>
</dbReference>
<keyword evidence="11" id="KW-0285">Flavoprotein</keyword>
<dbReference type="Gene3D" id="3.40.50.80">
    <property type="entry name" value="Nucleotide-binding domain of ferredoxin-NADP reductase (FNR) module"/>
    <property type="match status" value="1"/>
</dbReference>
<dbReference type="PROSITE" id="PS51384">
    <property type="entry name" value="FAD_FR"/>
    <property type="match status" value="1"/>
</dbReference>
<evidence type="ECO:0000256" key="2">
    <source>
        <dbReference type="ARBA" id="ARBA00001971"/>
    </source>
</evidence>
<dbReference type="GO" id="GO:0043546">
    <property type="term" value="F:molybdopterin cofactor binding"/>
    <property type="evidence" value="ECO:0007669"/>
    <property type="project" value="InterPro"/>
</dbReference>
<dbReference type="EMBL" id="JAAMPI010000150">
    <property type="protein sequence ID" value="KAF4634950.1"/>
    <property type="molecule type" value="Genomic_DNA"/>
</dbReference>
<dbReference type="FunFam" id="2.40.30.10:FF:000021">
    <property type="entry name" value="NADH-cytochrome b5 reductase"/>
    <property type="match status" value="1"/>
</dbReference>
<dbReference type="Gene3D" id="2.60.40.650">
    <property type="match status" value="1"/>
</dbReference>
<dbReference type="PROSITE" id="PS00191">
    <property type="entry name" value="CYTOCHROME_B5_1"/>
    <property type="match status" value="1"/>
</dbReference>
<dbReference type="FunFam" id="3.90.420.10:FF:000005">
    <property type="entry name" value="Nitrate reductase"/>
    <property type="match status" value="1"/>
</dbReference>
<evidence type="ECO:0000256" key="15">
    <source>
        <dbReference type="ARBA" id="ARBA00023002"/>
    </source>
</evidence>
<evidence type="ECO:0000256" key="9">
    <source>
        <dbReference type="ARBA" id="ARBA00022505"/>
    </source>
</evidence>
<comment type="caution">
    <text evidence="23">The sequence shown here is derived from an EMBL/GenBank/DDBJ whole genome shotgun (WGS) entry which is preliminary data.</text>
</comment>
<comment type="cofactor">
    <cofactor evidence="2">
        <name>heme</name>
        <dbReference type="ChEBI" id="CHEBI:30413"/>
    </cofactor>
</comment>
<dbReference type="PRINTS" id="PR00363">
    <property type="entry name" value="CYTOCHROMEB5"/>
</dbReference>
<dbReference type="SUPFAM" id="SSF56524">
    <property type="entry name" value="Oxidoreductase molybdopterin-binding domain"/>
    <property type="match status" value="1"/>
</dbReference>
<evidence type="ECO:0000256" key="1">
    <source>
        <dbReference type="ARBA" id="ARBA00001924"/>
    </source>
</evidence>
<evidence type="ECO:0000256" key="6">
    <source>
        <dbReference type="ARBA" id="ARBA00011738"/>
    </source>
</evidence>
<dbReference type="InterPro" id="IPR005066">
    <property type="entry name" value="MoCF_OxRdtse_dimer"/>
</dbReference>
<dbReference type="Pfam" id="PF00175">
    <property type="entry name" value="NAD_binding_1"/>
    <property type="match status" value="1"/>
</dbReference>
<dbReference type="SMART" id="SM01117">
    <property type="entry name" value="Cyt-b5"/>
    <property type="match status" value="1"/>
</dbReference>
<evidence type="ECO:0000256" key="10">
    <source>
        <dbReference type="ARBA" id="ARBA00022617"/>
    </source>
</evidence>
<dbReference type="InterPro" id="IPR008335">
    <property type="entry name" value="Mopterin_OxRdtase_euk"/>
</dbReference>
<dbReference type="GO" id="GO:0042128">
    <property type="term" value="P:nitrate assimilation"/>
    <property type="evidence" value="ECO:0007669"/>
    <property type="project" value="UniProtKB-KW"/>
</dbReference>
<accession>A0A8H4W7Y2</accession>
<evidence type="ECO:0000256" key="19">
    <source>
        <dbReference type="ARBA" id="ARBA00049155"/>
    </source>
</evidence>
<evidence type="ECO:0000259" key="22">
    <source>
        <dbReference type="PROSITE" id="PS51384"/>
    </source>
</evidence>
<dbReference type="InterPro" id="IPR018506">
    <property type="entry name" value="Cyt_B5_heme-BS"/>
</dbReference>
<keyword evidence="10" id="KW-0349">Heme</keyword>